<accession>A0A4R2R1G3</accession>
<dbReference type="Proteomes" id="UP000294911">
    <property type="component" value="Unassembled WGS sequence"/>
</dbReference>
<organism evidence="1 2">
    <name type="scientific">Tamaricihabitans halophyticus</name>
    <dbReference type="NCBI Taxonomy" id="1262583"/>
    <lineage>
        <taxon>Bacteria</taxon>
        <taxon>Bacillati</taxon>
        <taxon>Actinomycetota</taxon>
        <taxon>Actinomycetes</taxon>
        <taxon>Pseudonocardiales</taxon>
        <taxon>Pseudonocardiaceae</taxon>
        <taxon>Tamaricihabitans</taxon>
    </lineage>
</organism>
<protein>
    <submittedName>
        <fullName evidence="1">Uncharacterized protein</fullName>
    </submittedName>
</protein>
<sequence length="45" mass="5092">MTRENTAFSALTVEYLHMLTTRGSPAKHNYLRTLNTTVSPLIANR</sequence>
<evidence type="ECO:0000313" key="1">
    <source>
        <dbReference type="EMBL" id="TCP53255.1"/>
    </source>
</evidence>
<gene>
    <name evidence="1" type="ORF">EV191_105322</name>
</gene>
<evidence type="ECO:0000313" key="2">
    <source>
        <dbReference type="Proteomes" id="UP000294911"/>
    </source>
</evidence>
<comment type="caution">
    <text evidence="1">The sequence shown here is derived from an EMBL/GenBank/DDBJ whole genome shotgun (WGS) entry which is preliminary data.</text>
</comment>
<dbReference type="EMBL" id="SLXQ01000005">
    <property type="protein sequence ID" value="TCP53255.1"/>
    <property type="molecule type" value="Genomic_DNA"/>
</dbReference>
<name>A0A4R2R1G3_9PSEU</name>
<keyword evidence="2" id="KW-1185">Reference proteome</keyword>
<proteinExistence type="predicted"/>
<dbReference type="AlphaFoldDB" id="A0A4R2R1G3"/>
<reference evidence="1 2" key="1">
    <citation type="submission" date="2019-03" db="EMBL/GenBank/DDBJ databases">
        <title>Genomic Encyclopedia of Type Strains, Phase IV (KMG-IV): sequencing the most valuable type-strain genomes for metagenomic binning, comparative biology and taxonomic classification.</title>
        <authorList>
            <person name="Goeker M."/>
        </authorList>
    </citation>
    <scope>NUCLEOTIDE SEQUENCE [LARGE SCALE GENOMIC DNA]</scope>
    <source>
        <strain evidence="1 2">DSM 45765</strain>
    </source>
</reference>